<evidence type="ECO:0000313" key="1">
    <source>
        <dbReference type="EMBL" id="KAI8562728.1"/>
    </source>
</evidence>
<gene>
    <name evidence="1" type="ORF">RHMOL_Rhmol03G0057000</name>
</gene>
<accession>A0ACC0PAL1</accession>
<dbReference type="EMBL" id="CM046390">
    <property type="protein sequence ID" value="KAI8562728.1"/>
    <property type="molecule type" value="Genomic_DNA"/>
</dbReference>
<organism evidence="1 2">
    <name type="scientific">Rhododendron molle</name>
    <name type="common">Chinese azalea</name>
    <name type="synonym">Azalea mollis</name>
    <dbReference type="NCBI Taxonomy" id="49168"/>
    <lineage>
        <taxon>Eukaryota</taxon>
        <taxon>Viridiplantae</taxon>
        <taxon>Streptophyta</taxon>
        <taxon>Embryophyta</taxon>
        <taxon>Tracheophyta</taxon>
        <taxon>Spermatophyta</taxon>
        <taxon>Magnoliopsida</taxon>
        <taxon>eudicotyledons</taxon>
        <taxon>Gunneridae</taxon>
        <taxon>Pentapetalae</taxon>
        <taxon>asterids</taxon>
        <taxon>Ericales</taxon>
        <taxon>Ericaceae</taxon>
        <taxon>Ericoideae</taxon>
        <taxon>Rhodoreae</taxon>
        <taxon>Rhododendron</taxon>
    </lineage>
</organism>
<name>A0ACC0PAL1_RHOML</name>
<comment type="caution">
    <text evidence="1">The sequence shown here is derived from an EMBL/GenBank/DDBJ whole genome shotgun (WGS) entry which is preliminary data.</text>
</comment>
<proteinExistence type="predicted"/>
<sequence length="98" mass="10895">MLRLKDNIEREPAMTSDQLEEPQAEEEDGEFVYFAFGFYIAADLVDKERTSQRIESILENNGSGYPEVEDGKKPGGDQHMSSSVVLLLLLEVGMPAGD</sequence>
<protein>
    <submittedName>
        <fullName evidence="1">Uncharacterized protein</fullName>
    </submittedName>
</protein>
<dbReference type="Proteomes" id="UP001062846">
    <property type="component" value="Chromosome 3"/>
</dbReference>
<keyword evidence="2" id="KW-1185">Reference proteome</keyword>
<evidence type="ECO:0000313" key="2">
    <source>
        <dbReference type="Proteomes" id="UP001062846"/>
    </source>
</evidence>
<reference evidence="1" key="1">
    <citation type="submission" date="2022-02" db="EMBL/GenBank/DDBJ databases">
        <title>Plant Genome Project.</title>
        <authorList>
            <person name="Zhang R.-G."/>
        </authorList>
    </citation>
    <scope>NUCLEOTIDE SEQUENCE</scope>
    <source>
        <strain evidence="1">AT1</strain>
    </source>
</reference>